<dbReference type="EMBL" id="JACIJD010000007">
    <property type="protein sequence ID" value="MBB5693924.1"/>
    <property type="molecule type" value="Genomic_DNA"/>
</dbReference>
<gene>
    <name evidence="1" type="ORF">FHS87_001961</name>
</gene>
<evidence type="ECO:0000313" key="2">
    <source>
        <dbReference type="Proteomes" id="UP000580654"/>
    </source>
</evidence>
<reference evidence="1 2" key="1">
    <citation type="submission" date="2020-08" db="EMBL/GenBank/DDBJ databases">
        <title>Genomic Encyclopedia of Type Strains, Phase IV (KMG-IV): sequencing the most valuable type-strain genomes for metagenomic binning, comparative biology and taxonomic classification.</title>
        <authorList>
            <person name="Goeker M."/>
        </authorList>
    </citation>
    <scope>NUCLEOTIDE SEQUENCE [LARGE SCALE GENOMIC DNA]</scope>
    <source>
        <strain evidence="1 2">DSM 25622</strain>
    </source>
</reference>
<protein>
    <submittedName>
        <fullName evidence="1">Uncharacterized protein</fullName>
    </submittedName>
</protein>
<dbReference type="InterPro" id="IPR036412">
    <property type="entry name" value="HAD-like_sf"/>
</dbReference>
<evidence type="ECO:0000313" key="1">
    <source>
        <dbReference type="EMBL" id="MBB5693924.1"/>
    </source>
</evidence>
<accession>A0A840YIY9</accession>
<dbReference type="InterPro" id="IPR023214">
    <property type="entry name" value="HAD_sf"/>
</dbReference>
<proteinExistence type="predicted"/>
<dbReference type="RefSeq" id="WP_184516966.1">
    <property type="nucleotide sequence ID" value="NZ_JACIJD010000007.1"/>
</dbReference>
<dbReference type="AlphaFoldDB" id="A0A840YIY9"/>
<sequence length="230" mass="25330">MNATKAGSGLLLLDLDGVVVFESGPPLLEALEILRLHDGLTTLLDGLDMPVVVLTHRSRREAAQILQAAGVEVSRLGGIMAAEELLRAGLKHGGVAGVVRHGLRKSWILPLIEERFGISRKDIAFIDDRLENLQDLLAHGLGLALHAPSDVVTARRALVSFDFAEALERIAEWREGRLGGGIVALPAREYSVLEWRRTGLHTRRQGRHVFNMARRVGRAMRETLRLKRAS</sequence>
<dbReference type="Proteomes" id="UP000580654">
    <property type="component" value="Unassembled WGS sequence"/>
</dbReference>
<keyword evidence="2" id="KW-1185">Reference proteome</keyword>
<comment type="caution">
    <text evidence="1">The sequence shown here is derived from an EMBL/GenBank/DDBJ whole genome shotgun (WGS) entry which is preliminary data.</text>
</comment>
<dbReference type="SUPFAM" id="SSF56784">
    <property type="entry name" value="HAD-like"/>
    <property type="match status" value="1"/>
</dbReference>
<organism evidence="1 2">
    <name type="scientific">Muricoccus pecuniae</name>
    <dbReference type="NCBI Taxonomy" id="693023"/>
    <lineage>
        <taxon>Bacteria</taxon>
        <taxon>Pseudomonadati</taxon>
        <taxon>Pseudomonadota</taxon>
        <taxon>Alphaproteobacteria</taxon>
        <taxon>Acetobacterales</taxon>
        <taxon>Roseomonadaceae</taxon>
        <taxon>Muricoccus</taxon>
    </lineage>
</organism>
<name>A0A840YIY9_9PROT</name>
<dbReference type="Gene3D" id="3.40.50.1000">
    <property type="entry name" value="HAD superfamily/HAD-like"/>
    <property type="match status" value="1"/>
</dbReference>